<dbReference type="Proteomes" id="UP000287651">
    <property type="component" value="Unassembled WGS sequence"/>
</dbReference>
<dbReference type="InterPro" id="IPR007946">
    <property type="entry name" value="AAR2"/>
</dbReference>
<dbReference type="Gene3D" id="1.25.40.550">
    <property type="entry name" value="Aar2, C-terminal domain-like"/>
    <property type="match status" value="1"/>
</dbReference>
<protein>
    <submittedName>
        <fullName evidence="4">Uncharacterized protein</fullName>
    </submittedName>
</protein>
<dbReference type="InterPro" id="IPR033647">
    <property type="entry name" value="Aar2_N"/>
</dbReference>
<feature type="non-terminal residue" evidence="4">
    <location>
        <position position="1"/>
    </location>
</feature>
<name>A0A426YMC5_ENSVE</name>
<dbReference type="Pfam" id="PF20981">
    <property type="entry name" value="AAR2_1st"/>
    <property type="match status" value="1"/>
</dbReference>
<dbReference type="AlphaFoldDB" id="A0A426YMC5"/>
<dbReference type="GO" id="GO:0000244">
    <property type="term" value="P:spliceosomal tri-snRNP complex assembly"/>
    <property type="evidence" value="ECO:0007669"/>
    <property type="project" value="TreeGrafter"/>
</dbReference>
<comment type="caution">
    <text evidence="4">The sequence shown here is derived from an EMBL/GenBank/DDBJ whole genome shotgun (WGS) entry which is preliminary data.</text>
</comment>
<dbReference type="Gene3D" id="2.60.34.20">
    <property type="match status" value="1"/>
</dbReference>
<dbReference type="CDD" id="cd13778">
    <property type="entry name" value="Aar2_C"/>
    <property type="match status" value="1"/>
</dbReference>
<dbReference type="PANTHER" id="PTHR12689:SF4">
    <property type="entry name" value="PROTEIN AAR2 HOMOLOG"/>
    <property type="match status" value="1"/>
</dbReference>
<dbReference type="PANTHER" id="PTHR12689">
    <property type="entry name" value="A1 CISTRON SPLICING FACTOR AAR2-RELATED"/>
    <property type="match status" value="1"/>
</dbReference>
<comment type="similarity">
    <text evidence="1">Belongs to the AAR2 family.</text>
</comment>
<accession>A0A426YMC5</accession>
<evidence type="ECO:0000313" key="4">
    <source>
        <dbReference type="EMBL" id="RRT52873.1"/>
    </source>
</evidence>
<feature type="domain" description="AAR2 N-terminal" evidence="3">
    <location>
        <begin position="2"/>
        <end position="45"/>
    </location>
</feature>
<evidence type="ECO:0000313" key="5">
    <source>
        <dbReference type="Proteomes" id="UP000287651"/>
    </source>
</evidence>
<evidence type="ECO:0000256" key="1">
    <source>
        <dbReference type="ARBA" id="ARBA00006281"/>
    </source>
</evidence>
<feature type="domain" description="AAR2 C-terminal" evidence="2">
    <location>
        <begin position="95"/>
        <end position="261"/>
    </location>
</feature>
<dbReference type="InterPro" id="IPR038514">
    <property type="entry name" value="AAR2_C_sf"/>
</dbReference>
<dbReference type="InterPro" id="IPR033648">
    <property type="entry name" value="AAR2_C"/>
</dbReference>
<organism evidence="4 5">
    <name type="scientific">Ensete ventricosum</name>
    <name type="common">Abyssinian banana</name>
    <name type="synonym">Musa ensete</name>
    <dbReference type="NCBI Taxonomy" id="4639"/>
    <lineage>
        <taxon>Eukaryota</taxon>
        <taxon>Viridiplantae</taxon>
        <taxon>Streptophyta</taxon>
        <taxon>Embryophyta</taxon>
        <taxon>Tracheophyta</taxon>
        <taxon>Spermatophyta</taxon>
        <taxon>Magnoliopsida</taxon>
        <taxon>Liliopsida</taxon>
        <taxon>Zingiberales</taxon>
        <taxon>Musaceae</taxon>
        <taxon>Ensete</taxon>
    </lineage>
</organism>
<dbReference type="Pfam" id="PF05282">
    <property type="entry name" value="AAR2"/>
    <property type="match status" value="1"/>
</dbReference>
<dbReference type="EMBL" id="AMZH03011444">
    <property type="protein sequence ID" value="RRT52873.1"/>
    <property type="molecule type" value="Genomic_DNA"/>
</dbReference>
<proteinExistence type="inferred from homology"/>
<sequence>EDRYNEAVRRLEFDPHLGPYALDRHGEWKQLSNYITQNIIERIVPIGGDITIAYESGLIDKVPITVTERRLLEQLKDSKFSKSEAEGSHRRGCYYTSIPRAVKHKGISGEELTAMNLDKVIILAFAPSTKLLEAILMKDYGGEEDSLLGELQFAFVAFMMAQSLEAFLQWKSLTSLLLSCTEAPLRTRTQLFSKHLMQFIRVLYCQLKYGFHKKQNHGNDSGKGISLSLDDAWFSKDIFLFRLCKDFFPLVLESPVVDGDLLLWV</sequence>
<dbReference type="FunFam" id="1.25.40.550:FF:000002">
    <property type="entry name" value="AAR2 protein family"/>
    <property type="match status" value="1"/>
</dbReference>
<dbReference type="InterPro" id="IPR038516">
    <property type="entry name" value="AAR2_N_sf"/>
</dbReference>
<evidence type="ECO:0000259" key="3">
    <source>
        <dbReference type="Pfam" id="PF20981"/>
    </source>
</evidence>
<gene>
    <name evidence="4" type="ORF">B296_00050200</name>
</gene>
<evidence type="ECO:0000259" key="2">
    <source>
        <dbReference type="Pfam" id="PF05282"/>
    </source>
</evidence>
<reference evidence="4 5" key="1">
    <citation type="journal article" date="2014" name="Agronomy (Basel)">
        <title>A Draft Genome Sequence for Ensete ventricosum, the Drought-Tolerant Tree Against Hunger.</title>
        <authorList>
            <person name="Harrison J."/>
            <person name="Moore K.A."/>
            <person name="Paszkiewicz K."/>
            <person name="Jones T."/>
            <person name="Grant M."/>
            <person name="Ambacheew D."/>
            <person name="Muzemil S."/>
            <person name="Studholme D.J."/>
        </authorList>
    </citation>
    <scope>NUCLEOTIDE SEQUENCE [LARGE SCALE GENOMIC DNA]</scope>
</reference>